<dbReference type="PROSITE" id="PS51195">
    <property type="entry name" value="Q_MOTIF"/>
    <property type="match status" value="1"/>
</dbReference>
<dbReference type="GO" id="GO:0005524">
    <property type="term" value="F:ATP binding"/>
    <property type="evidence" value="ECO:0007669"/>
    <property type="project" value="UniProtKB-KW"/>
</dbReference>
<keyword evidence="4 8" id="KW-0347">Helicase</keyword>
<evidence type="ECO:0000256" key="6">
    <source>
        <dbReference type="ARBA" id="ARBA00047984"/>
    </source>
</evidence>
<dbReference type="GO" id="GO:0003724">
    <property type="term" value="F:RNA helicase activity"/>
    <property type="evidence" value="ECO:0007669"/>
    <property type="project" value="UniProtKB-EC"/>
</dbReference>
<evidence type="ECO:0000256" key="5">
    <source>
        <dbReference type="ARBA" id="ARBA00022840"/>
    </source>
</evidence>
<dbReference type="EC" id="3.6.4.13" evidence="1"/>
<dbReference type="FunFam" id="3.40.50.300:FF:000397">
    <property type="entry name" value="Probable ATP-dependent RNA helicase DDX4"/>
    <property type="match status" value="1"/>
</dbReference>
<feature type="short sequence motif" description="Q motif" evidence="7">
    <location>
        <begin position="46"/>
        <end position="74"/>
    </location>
</feature>
<evidence type="ECO:0000256" key="2">
    <source>
        <dbReference type="ARBA" id="ARBA00022741"/>
    </source>
</evidence>
<feature type="domain" description="Helicase C-terminal" evidence="10">
    <location>
        <begin position="287"/>
        <end position="432"/>
    </location>
</feature>
<dbReference type="Proteomes" id="UP001209878">
    <property type="component" value="Unassembled WGS sequence"/>
</dbReference>
<dbReference type="EMBL" id="JAODUO010000255">
    <property type="protein sequence ID" value="KAK2184736.1"/>
    <property type="molecule type" value="Genomic_DNA"/>
</dbReference>
<comment type="similarity">
    <text evidence="8">Belongs to the DEAD box helicase family.</text>
</comment>
<evidence type="ECO:0000256" key="3">
    <source>
        <dbReference type="ARBA" id="ARBA00022801"/>
    </source>
</evidence>
<dbReference type="SMART" id="SM00487">
    <property type="entry name" value="DEXDc"/>
    <property type="match status" value="1"/>
</dbReference>
<evidence type="ECO:0000259" key="10">
    <source>
        <dbReference type="PROSITE" id="PS51194"/>
    </source>
</evidence>
<dbReference type="GO" id="GO:0016787">
    <property type="term" value="F:hydrolase activity"/>
    <property type="evidence" value="ECO:0007669"/>
    <property type="project" value="UniProtKB-KW"/>
</dbReference>
<dbReference type="InterPro" id="IPR014014">
    <property type="entry name" value="RNA_helicase_DEAD_Q_motif"/>
</dbReference>
<evidence type="ECO:0000313" key="13">
    <source>
        <dbReference type="Proteomes" id="UP001209878"/>
    </source>
</evidence>
<keyword evidence="3 8" id="KW-0378">Hydrolase</keyword>
<keyword evidence="5 8" id="KW-0067">ATP-binding</keyword>
<name>A0AAD9NYF2_RIDPI</name>
<gene>
    <name evidence="12" type="ORF">NP493_255g04038</name>
</gene>
<organism evidence="12 13">
    <name type="scientific">Ridgeia piscesae</name>
    <name type="common">Tubeworm</name>
    <dbReference type="NCBI Taxonomy" id="27915"/>
    <lineage>
        <taxon>Eukaryota</taxon>
        <taxon>Metazoa</taxon>
        <taxon>Spiralia</taxon>
        <taxon>Lophotrochozoa</taxon>
        <taxon>Annelida</taxon>
        <taxon>Polychaeta</taxon>
        <taxon>Sedentaria</taxon>
        <taxon>Canalipalpata</taxon>
        <taxon>Sabellida</taxon>
        <taxon>Siboglinidae</taxon>
        <taxon>Ridgeia</taxon>
    </lineage>
</organism>
<dbReference type="GO" id="GO:0003676">
    <property type="term" value="F:nucleic acid binding"/>
    <property type="evidence" value="ECO:0007669"/>
    <property type="project" value="InterPro"/>
</dbReference>
<dbReference type="PANTHER" id="PTHR47958">
    <property type="entry name" value="ATP-DEPENDENT RNA HELICASE DBP3"/>
    <property type="match status" value="1"/>
</dbReference>
<evidence type="ECO:0000256" key="8">
    <source>
        <dbReference type="RuleBase" id="RU000492"/>
    </source>
</evidence>
<dbReference type="AlphaFoldDB" id="A0AAD9NYF2"/>
<dbReference type="CDD" id="cd18052">
    <property type="entry name" value="DEADc_DDX4"/>
    <property type="match status" value="1"/>
</dbReference>
<dbReference type="InterPro" id="IPR011545">
    <property type="entry name" value="DEAD/DEAH_box_helicase_dom"/>
</dbReference>
<accession>A0AAD9NYF2</accession>
<dbReference type="PROSITE" id="PS00039">
    <property type="entry name" value="DEAD_ATP_HELICASE"/>
    <property type="match status" value="1"/>
</dbReference>
<dbReference type="InterPro" id="IPR027417">
    <property type="entry name" value="P-loop_NTPase"/>
</dbReference>
<feature type="non-terminal residue" evidence="12">
    <location>
        <position position="470"/>
    </location>
</feature>
<dbReference type="CDD" id="cd18787">
    <property type="entry name" value="SF2_C_DEAD"/>
    <property type="match status" value="1"/>
</dbReference>
<dbReference type="InterPro" id="IPR014001">
    <property type="entry name" value="Helicase_ATP-bd"/>
</dbReference>
<dbReference type="SUPFAM" id="SSF52540">
    <property type="entry name" value="P-loop containing nucleoside triphosphate hydrolases"/>
    <property type="match status" value="1"/>
</dbReference>
<evidence type="ECO:0000259" key="11">
    <source>
        <dbReference type="PROSITE" id="PS51195"/>
    </source>
</evidence>
<reference evidence="12" key="1">
    <citation type="journal article" date="2023" name="Mol. Biol. Evol.">
        <title>Third-Generation Sequencing Reveals the Adaptive Role of the Epigenome in Three Deep-Sea Polychaetes.</title>
        <authorList>
            <person name="Perez M."/>
            <person name="Aroh O."/>
            <person name="Sun Y."/>
            <person name="Lan Y."/>
            <person name="Juniper S.K."/>
            <person name="Young C.R."/>
            <person name="Angers B."/>
            <person name="Qian P.Y."/>
        </authorList>
    </citation>
    <scope>NUCLEOTIDE SEQUENCE</scope>
    <source>
        <strain evidence="12">R07B-5</strain>
    </source>
</reference>
<feature type="domain" description="DEAD-box RNA helicase Q" evidence="11">
    <location>
        <begin position="46"/>
        <end position="74"/>
    </location>
</feature>
<evidence type="ECO:0000256" key="4">
    <source>
        <dbReference type="ARBA" id="ARBA00022806"/>
    </source>
</evidence>
<dbReference type="Gene3D" id="3.40.50.300">
    <property type="entry name" value="P-loop containing nucleotide triphosphate hydrolases"/>
    <property type="match status" value="2"/>
</dbReference>
<dbReference type="InterPro" id="IPR001650">
    <property type="entry name" value="Helicase_C-like"/>
</dbReference>
<keyword evidence="2 8" id="KW-0547">Nucleotide-binding</keyword>
<comment type="caution">
    <text evidence="12">The sequence shown here is derived from an EMBL/GenBank/DDBJ whole genome shotgun (WGS) entry which is preliminary data.</text>
</comment>
<sequence>APYVPPAPPEEEELIFETLQKGINFNKYDDIPVECTGRDAPKHGIGSFDDANIHETFLKNVRRAKYDKPTPVQKWAIPLITNGRDLMACAQTGSGKTAAFLLPVLTGMMNNGLAGSQFSEVQEPQGIVVAPTRELVTQIFHEARKFSFGSMLRPVVVYGGTSVGHQLREVEKGAHLVVGTPGRLLDFINRGKIGLGKIKYLILDEADRMLDMGFEPEIRKLVETMGMPAKTERQTLMFSATFPEEIQKLAADFLNDYLFVTVGRVGAANTDITQNIFQVTQFEKRDKLVSILNETGTERTLVFVEQKRNADFLASYLSQCDFPTTSIHGDRLQREREEALHDFKSGRAPILIATSVAARGLDIPNVKHVVNYDMPNHIEEYVHRIGRTGRCGNLGKATCFYNPETDGPMARALVKVLQDAQQEVPEWLEEAAQNSYGAGFGGSGGSFGARDTRRGGGRVSAHCRQQDCDY</sequence>
<dbReference type="PROSITE" id="PS51194">
    <property type="entry name" value="HELICASE_CTER"/>
    <property type="match status" value="1"/>
</dbReference>
<evidence type="ECO:0000259" key="9">
    <source>
        <dbReference type="PROSITE" id="PS51192"/>
    </source>
</evidence>
<evidence type="ECO:0000313" key="12">
    <source>
        <dbReference type="EMBL" id="KAK2184736.1"/>
    </source>
</evidence>
<dbReference type="SMART" id="SM00490">
    <property type="entry name" value="HELICc"/>
    <property type="match status" value="1"/>
</dbReference>
<keyword evidence="13" id="KW-1185">Reference proteome</keyword>
<proteinExistence type="inferred from homology"/>
<dbReference type="FunFam" id="3.40.50.300:FF:000008">
    <property type="entry name" value="ATP-dependent RNA helicase RhlB"/>
    <property type="match status" value="1"/>
</dbReference>
<dbReference type="Pfam" id="PF00271">
    <property type="entry name" value="Helicase_C"/>
    <property type="match status" value="1"/>
</dbReference>
<dbReference type="Pfam" id="PF00270">
    <property type="entry name" value="DEAD"/>
    <property type="match status" value="1"/>
</dbReference>
<evidence type="ECO:0000256" key="7">
    <source>
        <dbReference type="PROSITE-ProRule" id="PRU00552"/>
    </source>
</evidence>
<feature type="domain" description="Helicase ATP-binding" evidence="9">
    <location>
        <begin position="77"/>
        <end position="260"/>
    </location>
</feature>
<dbReference type="InterPro" id="IPR000629">
    <property type="entry name" value="RNA-helicase_DEAD-box_CS"/>
</dbReference>
<evidence type="ECO:0000256" key="1">
    <source>
        <dbReference type="ARBA" id="ARBA00012552"/>
    </source>
</evidence>
<protein>
    <recommendedName>
        <fullName evidence="1">RNA helicase</fullName>
        <ecNumber evidence="1">3.6.4.13</ecNumber>
    </recommendedName>
</protein>
<comment type="catalytic activity">
    <reaction evidence="6">
        <text>ATP + H2O = ADP + phosphate + H(+)</text>
        <dbReference type="Rhea" id="RHEA:13065"/>
        <dbReference type="ChEBI" id="CHEBI:15377"/>
        <dbReference type="ChEBI" id="CHEBI:15378"/>
        <dbReference type="ChEBI" id="CHEBI:30616"/>
        <dbReference type="ChEBI" id="CHEBI:43474"/>
        <dbReference type="ChEBI" id="CHEBI:456216"/>
        <dbReference type="EC" id="3.6.4.13"/>
    </reaction>
</comment>
<dbReference type="PROSITE" id="PS51192">
    <property type="entry name" value="HELICASE_ATP_BIND_1"/>
    <property type="match status" value="1"/>
</dbReference>